<dbReference type="KEGG" id="lgo:JCM16774_0854"/>
<dbReference type="RefSeq" id="WP_006807464.1">
    <property type="nucleotide sequence ID" value="NZ_AP019822.1"/>
</dbReference>
<dbReference type="InterPro" id="IPR017590">
    <property type="entry name" value="Ureidoglycolate_dehydrogenase"/>
</dbReference>
<dbReference type="OrthoDB" id="9769447at2"/>
<protein>
    <submittedName>
        <fullName evidence="3">Ureidoglycolate dehydrogenase</fullName>
    </submittedName>
</protein>
<sequence>MNDVVIVSPDKLHNLIKNKLEKAGLKSEHADEVAKHLVFADSCGIHSHGAVRVDYYAERIAKKGVTIDPKMSFEKTGPCTGIFHGDNGIGQYVAEKALKYAIEMAKENGVAIVGVEKLSHSGTMAYYLNEIAENDLIGLSMCQSDPMVVPFGGREPYYGTNPIGFGAPASEGLPIVFDMATSVQAWGKILDARSKNMEIPDTWAVDRKGVPTTNPHDVGALLPISGPKGYGLMMIVDILSGLMLGLPFGGHVSSMYDKMSEGRDLGHTFILIDPSRFMDINKFKENITKTKKELHSIKAAEGFKQVFYPGEVSQITYEKYQREGIPVEKGIYEYLVSDIVHYDKFGGQSAFASKK</sequence>
<name>A0A510J9U9_9FUSO</name>
<dbReference type="PANTHER" id="PTHR11091">
    <property type="entry name" value="OXIDOREDUCTASE-RELATED"/>
    <property type="match status" value="1"/>
</dbReference>
<reference evidence="3 4" key="1">
    <citation type="submission" date="2019-07" db="EMBL/GenBank/DDBJ databases">
        <title>Complete Genome Sequence of Leptotrichia goodfellowii Strain JCM 16774.</title>
        <authorList>
            <person name="Watanabe S."/>
            <person name="Cui L."/>
        </authorList>
    </citation>
    <scope>NUCLEOTIDE SEQUENCE [LARGE SCALE GENOMIC DNA]</scope>
    <source>
        <strain evidence="3 4">JCM16774</strain>
    </source>
</reference>
<accession>A0A510J9U9</accession>
<gene>
    <name evidence="3" type="ORF">JCM16774_0854</name>
</gene>
<dbReference type="EMBL" id="AP019822">
    <property type="protein sequence ID" value="BBM35924.1"/>
    <property type="molecule type" value="Genomic_DNA"/>
</dbReference>
<dbReference type="InterPro" id="IPR043143">
    <property type="entry name" value="Mal/L-sulf/L-lact_DH-like_NADP"/>
</dbReference>
<dbReference type="Pfam" id="PF02615">
    <property type="entry name" value="Ldh_2"/>
    <property type="match status" value="1"/>
</dbReference>
<evidence type="ECO:0000256" key="1">
    <source>
        <dbReference type="ARBA" id="ARBA00006056"/>
    </source>
</evidence>
<evidence type="ECO:0000313" key="4">
    <source>
        <dbReference type="Proteomes" id="UP000321606"/>
    </source>
</evidence>
<dbReference type="Gene3D" id="3.30.1370.60">
    <property type="entry name" value="Hypothetical oxidoreductase yiak, domain 2"/>
    <property type="match status" value="1"/>
</dbReference>
<dbReference type="NCBIfam" id="TIGR03175">
    <property type="entry name" value="AllD"/>
    <property type="match status" value="1"/>
</dbReference>
<keyword evidence="2" id="KW-0560">Oxidoreductase</keyword>
<comment type="similarity">
    <text evidence="1">Belongs to the LDH2/MDH2 oxidoreductase family.</text>
</comment>
<dbReference type="InterPro" id="IPR036111">
    <property type="entry name" value="Mal/L-sulfo/L-lacto_DH-like_sf"/>
</dbReference>
<evidence type="ECO:0000313" key="3">
    <source>
        <dbReference type="EMBL" id="BBM35924.1"/>
    </source>
</evidence>
<dbReference type="GO" id="GO:0016491">
    <property type="term" value="F:oxidoreductase activity"/>
    <property type="evidence" value="ECO:0007669"/>
    <property type="project" value="UniProtKB-KW"/>
</dbReference>
<dbReference type="PANTHER" id="PTHR11091:SF0">
    <property type="entry name" value="MALATE DEHYDROGENASE"/>
    <property type="match status" value="1"/>
</dbReference>
<dbReference type="AlphaFoldDB" id="A0A510J9U9"/>
<dbReference type="InterPro" id="IPR003767">
    <property type="entry name" value="Malate/L-lactate_DH-like"/>
</dbReference>
<dbReference type="Proteomes" id="UP000321606">
    <property type="component" value="Chromosome"/>
</dbReference>
<dbReference type="InterPro" id="IPR043144">
    <property type="entry name" value="Mal/L-sulf/L-lact_DH-like_ah"/>
</dbReference>
<dbReference type="NCBIfam" id="NF011599">
    <property type="entry name" value="PRK15025.1"/>
    <property type="match status" value="1"/>
</dbReference>
<proteinExistence type="inferred from homology"/>
<evidence type="ECO:0000256" key="2">
    <source>
        <dbReference type="ARBA" id="ARBA00023002"/>
    </source>
</evidence>
<dbReference type="SUPFAM" id="SSF89733">
    <property type="entry name" value="L-sulfolactate dehydrogenase-like"/>
    <property type="match status" value="1"/>
</dbReference>
<organism evidence="3 4">
    <name type="scientific">Pseudoleptotrichia goodfellowii</name>
    <dbReference type="NCBI Taxonomy" id="157692"/>
    <lineage>
        <taxon>Bacteria</taxon>
        <taxon>Fusobacteriati</taxon>
        <taxon>Fusobacteriota</taxon>
        <taxon>Fusobacteriia</taxon>
        <taxon>Fusobacteriales</taxon>
        <taxon>Leptotrichiaceae</taxon>
        <taxon>Pseudoleptotrichia</taxon>
    </lineage>
</organism>
<dbReference type="Gene3D" id="1.10.1530.10">
    <property type="match status" value="1"/>
</dbReference>
<dbReference type="STRING" id="714315.GCA_000516535_00845"/>